<evidence type="ECO:0000313" key="2">
    <source>
        <dbReference type="Proteomes" id="UP000658225"/>
    </source>
</evidence>
<dbReference type="Proteomes" id="UP000658225">
    <property type="component" value="Unassembled WGS sequence"/>
</dbReference>
<reference evidence="1" key="1">
    <citation type="submission" date="2020-10" db="EMBL/GenBank/DDBJ databases">
        <title>Genomic Encyclopedia of Type Strains, Phase IV (KMG-IV): sequencing the most valuable type-strain genomes for metagenomic binning, comparative biology and taxonomic classification.</title>
        <authorList>
            <person name="Goeker M."/>
        </authorList>
    </citation>
    <scope>NUCLEOTIDE SEQUENCE</scope>
    <source>
        <strain evidence="1">DSM 13886</strain>
    </source>
</reference>
<evidence type="ECO:0000313" key="1">
    <source>
        <dbReference type="EMBL" id="MBE1554522.1"/>
    </source>
</evidence>
<evidence type="ECO:0008006" key="3">
    <source>
        <dbReference type="Google" id="ProtNLM"/>
    </source>
</evidence>
<sequence>MNGQQSEVKMVSAFDPYFYQTLLSFRSKNIVINTTKNPIQGSLITVMPDHVVIEVSGTPFYVRVQEIVWVTLS</sequence>
<organism evidence="1 2">
    <name type="scientific">Sporosarcina limicola</name>
    <dbReference type="NCBI Taxonomy" id="34101"/>
    <lineage>
        <taxon>Bacteria</taxon>
        <taxon>Bacillati</taxon>
        <taxon>Bacillota</taxon>
        <taxon>Bacilli</taxon>
        <taxon>Bacillales</taxon>
        <taxon>Caryophanaceae</taxon>
        <taxon>Sporosarcina</taxon>
    </lineage>
</organism>
<keyword evidence="2" id="KW-1185">Reference proteome</keyword>
<name>A0A927REE2_9BACL</name>
<comment type="caution">
    <text evidence="1">The sequence shown here is derived from an EMBL/GenBank/DDBJ whole genome shotgun (WGS) entry which is preliminary data.</text>
</comment>
<accession>A0A927REE2</accession>
<dbReference type="InterPro" id="IPR020139">
    <property type="entry name" value="DUF2642"/>
</dbReference>
<gene>
    <name evidence="1" type="ORF">H4683_001599</name>
</gene>
<dbReference type="AlphaFoldDB" id="A0A927REE2"/>
<dbReference type="Pfam" id="PF10842">
    <property type="entry name" value="DUF2642"/>
    <property type="match status" value="1"/>
</dbReference>
<dbReference type="EMBL" id="JADBEL010000007">
    <property type="protein sequence ID" value="MBE1554522.1"/>
    <property type="molecule type" value="Genomic_DNA"/>
</dbReference>
<dbReference type="RefSeq" id="WP_192598309.1">
    <property type="nucleotide sequence ID" value="NZ_JADBEL010000007.1"/>
</dbReference>
<protein>
    <recommendedName>
        <fullName evidence="3">DUF2642 domain-containing protein</fullName>
    </recommendedName>
</protein>
<proteinExistence type="predicted"/>